<organism evidence="3 4">
    <name type="scientific">Gomphillus americanus</name>
    <dbReference type="NCBI Taxonomy" id="1940652"/>
    <lineage>
        <taxon>Eukaryota</taxon>
        <taxon>Fungi</taxon>
        <taxon>Dikarya</taxon>
        <taxon>Ascomycota</taxon>
        <taxon>Pezizomycotina</taxon>
        <taxon>Lecanoromycetes</taxon>
        <taxon>OSLEUM clade</taxon>
        <taxon>Ostropomycetidae</taxon>
        <taxon>Ostropales</taxon>
        <taxon>Graphidaceae</taxon>
        <taxon>Gomphilloideae</taxon>
        <taxon>Gomphillus</taxon>
    </lineage>
</organism>
<dbReference type="GO" id="GO:0070773">
    <property type="term" value="F:protein-N-terminal glutamine amidohydrolase activity"/>
    <property type="evidence" value="ECO:0007669"/>
    <property type="project" value="InterPro"/>
</dbReference>
<dbReference type="GO" id="GO:0008418">
    <property type="term" value="F:protein-N-terminal asparagine amidohydrolase activity"/>
    <property type="evidence" value="ECO:0007669"/>
    <property type="project" value="InterPro"/>
</dbReference>
<dbReference type="OrthoDB" id="201515at2759"/>
<proteinExistence type="predicted"/>
<dbReference type="InterPro" id="IPR036526">
    <property type="entry name" value="C-N_Hydrolase_sf"/>
</dbReference>
<accession>A0A8H3FKI6</accession>
<dbReference type="PROSITE" id="PS50263">
    <property type="entry name" value="CN_HYDROLASE"/>
    <property type="match status" value="1"/>
</dbReference>
<evidence type="ECO:0000256" key="1">
    <source>
        <dbReference type="SAM" id="MobiDB-lite"/>
    </source>
</evidence>
<dbReference type="EMBL" id="CAJPDQ010000023">
    <property type="protein sequence ID" value="CAF9925410.1"/>
    <property type="molecule type" value="Genomic_DNA"/>
</dbReference>
<name>A0A8H3FKI6_9LECA</name>
<reference evidence="3" key="1">
    <citation type="submission" date="2021-03" db="EMBL/GenBank/DDBJ databases">
        <authorList>
            <person name="Tagirdzhanova G."/>
        </authorList>
    </citation>
    <scope>NUCLEOTIDE SEQUENCE</scope>
</reference>
<evidence type="ECO:0000313" key="4">
    <source>
        <dbReference type="Proteomes" id="UP000664169"/>
    </source>
</evidence>
<dbReference type="PANTHER" id="PTHR11750">
    <property type="entry name" value="PROTEIN N-TERMINAL AMIDASE"/>
    <property type="match status" value="1"/>
</dbReference>
<protein>
    <recommendedName>
        <fullName evidence="2">CN hydrolase domain-containing protein</fullName>
    </recommendedName>
</protein>
<feature type="compositionally biased region" description="Polar residues" evidence="1">
    <location>
        <begin position="318"/>
        <end position="332"/>
    </location>
</feature>
<feature type="region of interest" description="Disordered" evidence="1">
    <location>
        <begin position="310"/>
        <end position="332"/>
    </location>
</feature>
<gene>
    <name evidence="3" type="ORF">GOMPHAMPRED_003881</name>
</gene>
<dbReference type="InterPro" id="IPR003010">
    <property type="entry name" value="C-N_Hydrolase"/>
</dbReference>
<dbReference type="SUPFAM" id="SSF56317">
    <property type="entry name" value="Carbon-nitrogen hydrolase"/>
    <property type="match status" value="1"/>
</dbReference>
<sequence length="402" mass="43506">MRIATLQFGPRLGDLKYNIDRADALLASTNLENVDLLVGPELALTGYNFPSLQAISDYLEPTCGGPTAWWAFGIARKYGLVVSIGYPEITTDPYVVPKTFPFKESSTLDEIATIAKGYVLRLKTSRDPNITYWTFNSSLTIGPTGEILAHYRKTHLYYSDATWASPSIDGFQTVPIRFSAHPSSIATSFAICMDLNPKAFTGEWTAYEVASQMLSSKASLLVVSTAWLTKDAIENTSTWPCCPAETAESPEVDTIAFWLERLAPLVSSSNNSIVVIANRVGNEKGNVISCDLDNLVRPVFQAEMNPATVSKANRGKRTSNGQTPLDLQSTKTGDVSGVANTIPSIISSAAHYAGSSLVLTAGNGVVSIHGLLGKGVESVLVADTNDEAVMTFRLRDMEEWQT</sequence>
<keyword evidence="4" id="KW-1185">Reference proteome</keyword>
<evidence type="ECO:0000259" key="2">
    <source>
        <dbReference type="PROSITE" id="PS50263"/>
    </source>
</evidence>
<dbReference type="Pfam" id="PF00795">
    <property type="entry name" value="CN_hydrolase"/>
    <property type="match status" value="1"/>
</dbReference>
<comment type="caution">
    <text evidence="3">The sequence shown here is derived from an EMBL/GenBank/DDBJ whole genome shotgun (WGS) entry which is preliminary data.</text>
</comment>
<dbReference type="AlphaFoldDB" id="A0A8H3FKI6"/>
<dbReference type="InterPro" id="IPR039703">
    <property type="entry name" value="Nta1"/>
</dbReference>
<feature type="domain" description="CN hydrolase" evidence="2">
    <location>
        <begin position="1"/>
        <end position="311"/>
    </location>
</feature>
<dbReference type="Gene3D" id="3.60.110.10">
    <property type="entry name" value="Carbon-nitrogen hydrolase"/>
    <property type="match status" value="1"/>
</dbReference>
<dbReference type="GO" id="GO:0030163">
    <property type="term" value="P:protein catabolic process"/>
    <property type="evidence" value="ECO:0007669"/>
    <property type="project" value="TreeGrafter"/>
</dbReference>
<dbReference type="Proteomes" id="UP000664169">
    <property type="component" value="Unassembled WGS sequence"/>
</dbReference>
<evidence type="ECO:0000313" key="3">
    <source>
        <dbReference type="EMBL" id="CAF9925410.1"/>
    </source>
</evidence>
<dbReference type="PANTHER" id="PTHR11750:SF26">
    <property type="entry name" value="PROTEIN N-TERMINAL AMIDASE"/>
    <property type="match status" value="1"/>
</dbReference>